<feature type="chain" id="PRO_5037102814" description="LPXTG-motif cell wall anchor domain-containing protein" evidence="3">
    <location>
        <begin position="33"/>
        <end position="205"/>
    </location>
</feature>
<evidence type="ECO:0000256" key="3">
    <source>
        <dbReference type="SAM" id="SignalP"/>
    </source>
</evidence>
<proteinExistence type="predicted"/>
<keyword evidence="2" id="KW-1133">Transmembrane helix</keyword>
<keyword evidence="3" id="KW-0732">Signal</keyword>
<accession>A0A917UFN3</accession>
<dbReference type="Proteomes" id="UP000642070">
    <property type="component" value="Unassembled WGS sequence"/>
</dbReference>
<reference evidence="4" key="1">
    <citation type="journal article" date="2014" name="Int. J. Syst. Evol. Microbiol.">
        <title>Complete genome sequence of Corynebacterium casei LMG S-19264T (=DSM 44701T), isolated from a smear-ripened cheese.</title>
        <authorList>
            <consortium name="US DOE Joint Genome Institute (JGI-PGF)"/>
            <person name="Walter F."/>
            <person name="Albersmeier A."/>
            <person name="Kalinowski J."/>
            <person name="Ruckert C."/>
        </authorList>
    </citation>
    <scope>NUCLEOTIDE SEQUENCE</scope>
    <source>
        <strain evidence="4">JCM 19831</strain>
    </source>
</reference>
<feature type="compositionally biased region" description="Low complexity" evidence="1">
    <location>
        <begin position="152"/>
        <end position="161"/>
    </location>
</feature>
<keyword evidence="5" id="KW-1185">Reference proteome</keyword>
<name>A0A917UFN3_9ACTN</name>
<feature type="compositionally biased region" description="Pro residues" evidence="1">
    <location>
        <begin position="135"/>
        <end position="151"/>
    </location>
</feature>
<dbReference type="RefSeq" id="WP_190258056.1">
    <property type="nucleotide sequence ID" value="NZ_BMPI01000128.1"/>
</dbReference>
<protein>
    <recommendedName>
        <fullName evidence="6">LPXTG-motif cell wall anchor domain-containing protein</fullName>
    </recommendedName>
</protein>
<gene>
    <name evidence="4" type="ORF">GCM10007977_109300</name>
</gene>
<evidence type="ECO:0000256" key="2">
    <source>
        <dbReference type="SAM" id="Phobius"/>
    </source>
</evidence>
<evidence type="ECO:0000313" key="4">
    <source>
        <dbReference type="EMBL" id="GGM89432.1"/>
    </source>
</evidence>
<feature type="transmembrane region" description="Helical" evidence="2">
    <location>
        <begin position="174"/>
        <end position="194"/>
    </location>
</feature>
<dbReference type="AlphaFoldDB" id="A0A917UFN3"/>
<reference evidence="4" key="2">
    <citation type="submission" date="2020-09" db="EMBL/GenBank/DDBJ databases">
        <authorList>
            <person name="Sun Q."/>
            <person name="Ohkuma M."/>
        </authorList>
    </citation>
    <scope>NUCLEOTIDE SEQUENCE</scope>
    <source>
        <strain evidence="4">JCM 19831</strain>
    </source>
</reference>
<evidence type="ECO:0008006" key="6">
    <source>
        <dbReference type="Google" id="ProtNLM"/>
    </source>
</evidence>
<dbReference type="NCBIfam" id="TIGR01167">
    <property type="entry name" value="LPXTG_anchor"/>
    <property type="match status" value="1"/>
</dbReference>
<keyword evidence="2" id="KW-0812">Transmembrane</keyword>
<evidence type="ECO:0000313" key="5">
    <source>
        <dbReference type="Proteomes" id="UP000642070"/>
    </source>
</evidence>
<organism evidence="4 5">
    <name type="scientific">Dactylosporangium sucinum</name>
    <dbReference type="NCBI Taxonomy" id="1424081"/>
    <lineage>
        <taxon>Bacteria</taxon>
        <taxon>Bacillati</taxon>
        <taxon>Actinomycetota</taxon>
        <taxon>Actinomycetes</taxon>
        <taxon>Micromonosporales</taxon>
        <taxon>Micromonosporaceae</taxon>
        <taxon>Dactylosporangium</taxon>
    </lineage>
</organism>
<dbReference type="EMBL" id="BMPI01000128">
    <property type="protein sequence ID" value="GGM89432.1"/>
    <property type="molecule type" value="Genomic_DNA"/>
</dbReference>
<sequence length="205" mass="21029">MGKLLFRRAAVGILAAAAAVGLSTLFAAPASAHTAGVAGKAECVDADGSVAITWTLTNDYNKEVTLSNFKLSPADASAKFPSSIDATQNGKKTTVQFTSNANKDDKFATVEFDAKWSDNYHQHVTSDKVSLTGPCPSPSPSKSPSKPPEATTPPAATPSASVPGLPVTGTSNTLPLVGTGAALVAGGAALVFAIRRRRQVRFTAE</sequence>
<feature type="region of interest" description="Disordered" evidence="1">
    <location>
        <begin position="125"/>
        <end position="166"/>
    </location>
</feature>
<comment type="caution">
    <text evidence="4">The sequence shown here is derived from an EMBL/GenBank/DDBJ whole genome shotgun (WGS) entry which is preliminary data.</text>
</comment>
<feature type="signal peptide" evidence="3">
    <location>
        <begin position="1"/>
        <end position="32"/>
    </location>
</feature>
<keyword evidence="2" id="KW-0472">Membrane</keyword>
<evidence type="ECO:0000256" key="1">
    <source>
        <dbReference type="SAM" id="MobiDB-lite"/>
    </source>
</evidence>